<reference evidence="3 4" key="1">
    <citation type="submission" date="2018-05" db="EMBL/GenBank/DDBJ databases">
        <title>Genetic diversity of glacier-inhabiting Cryobacterium bacteria in China and description of Cryobacterium mengkeensis sp. nov. and Arthrobacter glacialis sp. nov.</title>
        <authorList>
            <person name="Liu Q."/>
            <person name="Xin Y.-H."/>
        </authorList>
    </citation>
    <scope>NUCLEOTIDE SEQUENCE [LARGE SCALE GENOMIC DNA]</scope>
    <source>
        <strain evidence="3 4">B7</strain>
    </source>
</reference>
<keyword evidence="2" id="KW-0812">Transmembrane</keyword>
<dbReference type="Proteomes" id="UP000247980">
    <property type="component" value="Unassembled WGS sequence"/>
</dbReference>
<protein>
    <submittedName>
        <fullName evidence="3">Uncharacterized protein</fullName>
    </submittedName>
</protein>
<evidence type="ECO:0000256" key="1">
    <source>
        <dbReference type="SAM" id="MobiDB-lite"/>
    </source>
</evidence>
<dbReference type="RefSeq" id="WP_110484979.1">
    <property type="nucleotide sequence ID" value="NZ_QJVC01000006.1"/>
</dbReference>
<name>A0A2V5IQ19_9MICC</name>
<dbReference type="AlphaFoldDB" id="A0A2V5IQ19"/>
<dbReference type="OrthoDB" id="8393979at2"/>
<keyword evidence="4" id="KW-1185">Reference proteome</keyword>
<feature type="transmembrane region" description="Helical" evidence="2">
    <location>
        <begin position="15"/>
        <end position="38"/>
    </location>
</feature>
<evidence type="ECO:0000313" key="3">
    <source>
        <dbReference type="EMBL" id="PYI38665.1"/>
    </source>
</evidence>
<comment type="caution">
    <text evidence="3">The sequence shown here is derived from an EMBL/GenBank/DDBJ whole genome shotgun (WGS) entry which is preliminary data.</text>
</comment>
<keyword evidence="2" id="KW-1133">Transmembrane helix</keyword>
<organism evidence="3 4">
    <name type="scientific">Arthrobacter psychrolactophilus</name>
    <dbReference type="NCBI Taxonomy" id="92442"/>
    <lineage>
        <taxon>Bacteria</taxon>
        <taxon>Bacillati</taxon>
        <taxon>Actinomycetota</taxon>
        <taxon>Actinomycetes</taxon>
        <taxon>Micrococcales</taxon>
        <taxon>Micrococcaceae</taxon>
        <taxon>Arthrobacter</taxon>
    </lineage>
</organism>
<feature type="region of interest" description="Disordered" evidence="1">
    <location>
        <begin position="47"/>
        <end position="68"/>
    </location>
</feature>
<evidence type="ECO:0000256" key="2">
    <source>
        <dbReference type="SAM" id="Phobius"/>
    </source>
</evidence>
<sequence>MAFLLTFTAYQSYELVVAFTWGMLLPMVFDIFIVWLTWHAYRAHRAHSTSATEGVDAVPSEHSLLRPK</sequence>
<keyword evidence="2" id="KW-0472">Membrane</keyword>
<proteinExistence type="predicted"/>
<evidence type="ECO:0000313" key="4">
    <source>
        <dbReference type="Proteomes" id="UP000247980"/>
    </source>
</evidence>
<accession>A0A2V5IQ19</accession>
<dbReference type="EMBL" id="QJVC01000006">
    <property type="protein sequence ID" value="PYI38665.1"/>
    <property type="molecule type" value="Genomic_DNA"/>
</dbReference>
<gene>
    <name evidence="3" type="ORF">CVS30_08890</name>
</gene>